<feature type="signal peptide" evidence="1">
    <location>
        <begin position="1"/>
        <end position="21"/>
    </location>
</feature>
<feature type="chain" id="PRO_5021349913" description="Phenol degradation protein meta" evidence="1">
    <location>
        <begin position="22"/>
        <end position="295"/>
    </location>
</feature>
<proteinExistence type="predicted"/>
<dbReference type="Pfam" id="PF13557">
    <property type="entry name" value="Phenol_MetA_deg"/>
    <property type="match status" value="1"/>
</dbReference>
<keyword evidence="1" id="KW-0732">Signal</keyword>
<reference evidence="2 3" key="1">
    <citation type="submission" date="2019-03" db="EMBL/GenBank/DDBJ databases">
        <title>Genome sequence of Sphingomonas sp. 17J27-24.</title>
        <authorList>
            <person name="Kim M."/>
            <person name="Maeng S."/>
            <person name="Sathiyaraj S."/>
        </authorList>
    </citation>
    <scope>NUCLEOTIDE SEQUENCE [LARGE SCALE GENOMIC DNA]</scope>
    <source>
        <strain evidence="2 3">17J27-24</strain>
    </source>
</reference>
<keyword evidence="3" id="KW-1185">Reference proteome</keyword>
<evidence type="ECO:0000313" key="3">
    <source>
        <dbReference type="Proteomes" id="UP000298213"/>
    </source>
</evidence>
<accession>A0A4Y8ZSJ9</accession>
<evidence type="ECO:0000313" key="2">
    <source>
        <dbReference type="EMBL" id="TFI58272.1"/>
    </source>
</evidence>
<dbReference type="OrthoDB" id="7372889at2"/>
<sequence length="295" mass="32194">MKAVRMSFSLMMMASASVASASEGGGSIYPFGVETILPGYMPPPGWHYFNYTAFVTSDRFNGEDGESVVPEFEFTGLVNAARIVRVWDRKVLGGQLASGATVPVGRVELATPAFRDSRFTIGDPTIIPVALGWHGREVHVWASLDIGVPSGSYEVGRANLSRNAWVIEPNVAVTWFAGPDVVVSAKAVYNHNFENSETDYNSGEELGVEFAADWSVRPDLAIGVGGFVLEQVSDDEQAGVRISSGNRARAKAIGPQVRWSPDGRLQLIAKFQQDFDVRNRSENQTLWLQFYTPLG</sequence>
<dbReference type="Proteomes" id="UP000298213">
    <property type="component" value="Unassembled WGS sequence"/>
</dbReference>
<dbReference type="AlphaFoldDB" id="A0A4Y8ZSJ9"/>
<evidence type="ECO:0008006" key="4">
    <source>
        <dbReference type="Google" id="ProtNLM"/>
    </source>
</evidence>
<comment type="caution">
    <text evidence="2">The sequence shown here is derived from an EMBL/GenBank/DDBJ whole genome shotgun (WGS) entry which is preliminary data.</text>
</comment>
<gene>
    <name evidence="2" type="ORF">E2493_10820</name>
</gene>
<organism evidence="2 3">
    <name type="scientific">Sphingomonas parva</name>
    <dbReference type="NCBI Taxonomy" id="2555898"/>
    <lineage>
        <taxon>Bacteria</taxon>
        <taxon>Pseudomonadati</taxon>
        <taxon>Pseudomonadota</taxon>
        <taxon>Alphaproteobacteria</taxon>
        <taxon>Sphingomonadales</taxon>
        <taxon>Sphingomonadaceae</taxon>
        <taxon>Sphingomonas</taxon>
    </lineage>
</organism>
<name>A0A4Y8ZSJ9_9SPHN</name>
<dbReference type="EMBL" id="SPDV01000018">
    <property type="protein sequence ID" value="TFI58272.1"/>
    <property type="molecule type" value="Genomic_DNA"/>
</dbReference>
<protein>
    <recommendedName>
        <fullName evidence="4">Phenol degradation protein meta</fullName>
    </recommendedName>
</protein>
<dbReference type="InterPro" id="IPR025737">
    <property type="entry name" value="FApF"/>
</dbReference>
<evidence type="ECO:0000256" key="1">
    <source>
        <dbReference type="SAM" id="SignalP"/>
    </source>
</evidence>